<feature type="site" description="Important for substrate specificity" evidence="4">
    <location>
        <position position="154"/>
    </location>
</feature>
<keyword evidence="6" id="KW-1185">Reference proteome</keyword>
<evidence type="ECO:0000256" key="1">
    <source>
        <dbReference type="ARBA" id="ARBA00001968"/>
    </source>
</evidence>
<dbReference type="HAMAP" id="MF_00528">
    <property type="entry name" value="Maf"/>
    <property type="match status" value="1"/>
</dbReference>
<keyword evidence="3 4" id="KW-0546">Nucleotide metabolism</keyword>
<dbReference type="PANTHER" id="PTHR43213">
    <property type="entry name" value="BIFUNCTIONAL DTTP/UTP PYROPHOSPHATASE/METHYLTRANSFERASE PROTEIN-RELATED"/>
    <property type="match status" value="1"/>
</dbReference>
<dbReference type="OrthoDB" id="9807767at2"/>
<dbReference type="NCBIfam" id="TIGR00172">
    <property type="entry name" value="maf"/>
    <property type="match status" value="1"/>
</dbReference>
<feature type="site" description="Important for substrate specificity" evidence="4">
    <location>
        <position position="14"/>
    </location>
</feature>
<dbReference type="Proteomes" id="UP000035337">
    <property type="component" value="Chromosome"/>
</dbReference>
<name>A0A0G3WK54_9BACT</name>
<feature type="site" description="Important for substrate specificity" evidence="4">
    <location>
        <position position="72"/>
    </location>
</feature>
<evidence type="ECO:0000313" key="6">
    <source>
        <dbReference type="Proteomes" id="UP000035337"/>
    </source>
</evidence>
<dbReference type="InterPro" id="IPR003697">
    <property type="entry name" value="Maf-like"/>
</dbReference>
<dbReference type="InterPro" id="IPR029001">
    <property type="entry name" value="ITPase-like_fam"/>
</dbReference>
<sequence>MRGKKIILASASPRRISLLKEWGLKFEVLPSNIDESTKLSKPSSIVKNLALQKGSDIASKIKGDAIIISADTIVVLNGKITGKPKNKKDCERIVRELNGSKHKVYTGVAIIDRALKKETVFYDCAVVKMKKLPENKLKKLFGKHMDKAGAYAVQDSNDGFVDTIFGDYYTVVGLPYIKLKKELKNFSVIIKSPREVSH</sequence>
<keyword evidence="2 4" id="KW-0378">Hydrolase</keyword>
<feature type="active site" description="Proton acceptor" evidence="4">
    <location>
        <position position="71"/>
    </location>
</feature>
<dbReference type="EC" id="3.6.1.9" evidence="4"/>
<comment type="subcellular location">
    <subcellularLocation>
        <location evidence="4">Cytoplasm</location>
    </subcellularLocation>
</comment>
<dbReference type="AlphaFoldDB" id="A0A0G3WK54"/>
<dbReference type="CDD" id="cd00555">
    <property type="entry name" value="Maf"/>
    <property type="match status" value="1"/>
</dbReference>
<dbReference type="SUPFAM" id="SSF52972">
    <property type="entry name" value="ITPase-like"/>
    <property type="match status" value="1"/>
</dbReference>
<dbReference type="Pfam" id="PF02545">
    <property type="entry name" value="Maf"/>
    <property type="match status" value="1"/>
</dbReference>
<evidence type="ECO:0000256" key="2">
    <source>
        <dbReference type="ARBA" id="ARBA00022801"/>
    </source>
</evidence>
<keyword evidence="4" id="KW-0963">Cytoplasm</keyword>
<dbReference type="KEGG" id="epo:Epro_0883"/>
<dbReference type="RefSeq" id="WP_052570816.1">
    <property type="nucleotide sequence ID" value="NZ_CP009498.1"/>
</dbReference>
<comment type="caution">
    <text evidence="4">Lacks conserved residue(s) required for the propagation of feature annotation.</text>
</comment>
<reference evidence="5 6" key="1">
    <citation type="submission" date="2014-09" db="EMBL/GenBank/DDBJ databases">
        <title>Complete genome sequence of Endomicrobium proavitum.</title>
        <authorList>
            <person name="Zheng H."/>
        </authorList>
    </citation>
    <scope>NUCLEOTIDE SEQUENCE [LARGE SCALE GENOMIC DNA]</scope>
    <source>
        <strain evidence="5 6">Rsa215</strain>
    </source>
</reference>
<comment type="function">
    <text evidence="4">Nucleoside triphosphate pyrophosphatase that hydrolyzes dTTP and UTP. May have a dual role in cell division arrest and in preventing the incorporation of modified nucleotides into cellular nucleic acids.</text>
</comment>
<comment type="catalytic activity">
    <reaction evidence="4">
        <text>UTP + H2O = UMP + diphosphate + H(+)</text>
        <dbReference type="Rhea" id="RHEA:29395"/>
        <dbReference type="ChEBI" id="CHEBI:15377"/>
        <dbReference type="ChEBI" id="CHEBI:15378"/>
        <dbReference type="ChEBI" id="CHEBI:33019"/>
        <dbReference type="ChEBI" id="CHEBI:46398"/>
        <dbReference type="ChEBI" id="CHEBI:57865"/>
        <dbReference type="EC" id="3.6.1.9"/>
    </reaction>
</comment>
<protein>
    <recommendedName>
        <fullName evidence="4">dTTP/UTP pyrophosphatase</fullName>
        <shortName evidence="4">dTTPase/UTPase</shortName>
        <ecNumber evidence="4">3.6.1.9</ecNumber>
    </recommendedName>
    <alternativeName>
        <fullName evidence="4">Nucleoside triphosphate pyrophosphatase</fullName>
    </alternativeName>
    <alternativeName>
        <fullName evidence="4">Nucleotide pyrophosphatase</fullName>
        <shortName evidence="4">Nucleotide PPase</shortName>
    </alternativeName>
</protein>
<dbReference type="GO" id="GO:0036221">
    <property type="term" value="F:UTP diphosphatase activity"/>
    <property type="evidence" value="ECO:0007669"/>
    <property type="project" value="RHEA"/>
</dbReference>
<proteinExistence type="inferred from homology"/>
<dbReference type="Gene3D" id="3.90.950.10">
    <property type="match status" value="1"/>
</dbReference>
<gene>
    <name evidence="5" type="primary">maf</name>
    <name evidence="5" type="ORF">Epro_0883</name>
</gene>
<dbReference type="STRING" id="1408281.Epro_0883"/>
<comment type="similarity">
    <text evidence="4">Belongs to the Maf family. YhdE subfamily.</text>
</comment>
<dbReference type="PANTHER" id="PTHR43213:SF5">
    <property type="entry name" value="BIFUNCTIONAL DTTP_UTP PYROPHOSPHATASE_METHYLTRANSFERASE PROTEIN-RELATED"/>
    <property type="match status" value="1"/>
</dbReference>
<evidence type="ECO:0000256" key="3">
    <source>
        <dbReference type="ARBA" id="ARBA00023080"/>
    </source>
</evidence>
<comment type="cofactor">
    <cofactor evidence="1 4">
        <name>a divalent metal cation</name>
        <dbReference type="ChEBI" id="CHEBI:60240"/>
    </cofactor>
</comment>
<dbReference type="GO" id="GO:0005737">
    <property type="term" value="C:cytoplasm"/>
    <property type="evidence" value="ECO:0007669"/>
    <property type="project" value="UniProtKB-SubCell"/>
</dbReference>
<dbReference type="GO" id="GO:0009117">
    <property type="term" value="P:nucleotide metabolic process"/>
    <property type="evidence" value="ECO:0007669"/>
    <property type="project" value="UniProtKB-KW"/>
</dbReference>
<dbReference type="EMBL" id="CP009498">
    <property type="protein sequence ID" value="AKL98262.1"/>
    <property type="molecule type" value="Genomic_DNA"/>
</dbReference>
<dbReference type="PIRSF" id="PIRSF006305">
    <property type="entry name" value="Maf"/>
    <property type="match status" value="1"/>
</dbReference>
<evidence type="ECO:0000313" key="5">
    <source>
        <dbReference type="EMBL" id="AKL98262.1"/>
    </source>
</evidence>
<dbReference type="GO" id="GO:0036218">
    <property type="term" value="F:dTTP diphosphatase activity"/>
    <property type="evidence" value="ECO:0007669"/>
    <property type="project" value="RHEA"/>
</dbReference>
<dbReference type="PATRIC" id="fig|1408281.3.peg.904"/>
<comment type="catalytic activity">
    <reaction evidence="4">
        <text>dTTP + H2O = dTMP + diphosphate + H(+)</text>
        <dbReference type="Rhea" id="RHEA:28534"/>
        <dbReference type="ChEBI" id="CHEBI:15377"/>
        <dbReference type="ChEBI" id="CHEBI:15378"/>
        <dbReference type="ChEBI" id="CHEBI:33019"/>
        <dbReference type="ChEBI" id="CHEBI:37568"/>
        <dbReference type="ChEBI" id="CHEBI:63528"/>
        <dbReference type="EC" id="3.6.1.9"/>
    </reaction>
</comment>
<evidence type="ECO:0000256" key="4">
    <source>
        <dbReference type="HAMAP-Rule" id="MF_00528"/>
    </source>
</evidence>
<accession>A0A0G3WK54</accession>
<organism evidence="5 6">
    <name type="scientific">Endomicrobium proavitum</name>
    <dbReference type="NCBI Taxonomy" id="1408281"/>
    <lineage>
        <taxon>Bacteria</taxon>
        <taxon>Pseudomonadati</taxon>
        <taxon>Elusimicrobiota</taxon>
        <taxon>Endomicrobiia</taxon>
        <taxon>Endomicrobiales</taxon>
        <taxon>Endomicrobiaceae</taxon>
        <taxon>Endomicrobium</taxon>
    </lineage>
</organism>